<dbReference type="EMBL" id="CAJOBH010000049">
    <property type="protein sequence ID" value="CAF3753615.1"/>
    <property type="molecule type" value="Genomic_DNA"/>
</dbReference>
<feature type="transmembrane region" description="Helical" evidence="2">
    <location>
        <begin position="191"/>
        <end position="214"/>
    </location>
</feature>
<keyword evidence="2" id="KW-0812">Transmembrane</keyword>
<evidence type="ECO:0000313" key="3">
    <source>
        <dbReference type="EMBL" id="CAF1347101.1"/>
    </source>
</evidence>
<protein>
    <submittedName>
        <fullName evidence="3">Uncharacterized protein</fullName>
    </submittedName>
</protein>
<dbReference type="Proteomes" id="UP000663855">
    <property type="component" value="Unassembled WGS sequence"/>
</dbReference>
<feature type="compositionally biased region" description="Basic residues" evidence="1">
    <location>
        <begin position="559"/>
        <end position="582"/>
    </location>
</feature>
<dbReference type="AlphaFoldDB" id="A0A815H6Y7"/>
<evidence type="ECO:0000256" key="1">
    <source>
        <dbReference type="SAM" id="MobiDB-lite"/>
    </source>
</evidence>
<sequence>MPSDKILAYQPQLRQQEPIPILVGPSQKSQPDSMASQYKPPTVFYNGSFKNNNTVQSSSYDMQTMDQTMTNNSYITPSSFGSANPLLQLSLPSQHQHQQQQQHRNIYFDQSQAKKQNFRNQSSVHTAYTDQSFPLYNSKTNRSGGKNWHDAATDDTHRNKMANEENEAKSDWVEWLSQPLCLGLTRCSGGILFGTMGFLACGSLAGLIASIALYSQNSSTDSQWKILGMVICSIMLITIIATLLIFICCYKHGFMIDVDDEDDPIDLFKKSDGKQYERQQDTLRNYKFNPGNDSTSIPSDILQDVSTPKLLHTLTIQVNDKQTNTETTISQIRPKDFNRGVWPLKNAYGGVSYRPPVPPKMASRYIQSVPHEIDETLEPPQVIYQIVAPASAIPSKNIPPRMIQTSDNGESDIEVIETTRKQQPNVVREAQKQKIVVQPKNRIEYVHGAQPETNHLKYDNMYEEESRHIQKAVTNGKQQQQPQQHIEYSDTGEEETNHQEQIDVKHKQPHRIEYVDTKEERPHRIVKQPQYEVVEDVIERARSSSIEDIDDAPKENRKRERKKHKKHGVGKKVTVKHVKANK</sequence>
<evidence type="ECO:0000313" key="4">
    <source>
        <dbReference type="EMBL" id="CAF3753615.1"/>
    </source>
</evidence>
<dbReference type="EMBL" id="CAJNOV010009001">
    <property type="protein sequence ID" value="CAF1347101.1"/>
    <property type="molecule type" value="Genomic_DNA"/>
</dbReference>
<name>A0A815H6Y7_9BILA</name>
<feature type="region of interest" description="Disordered" evidence="1">
    <location>
        <begin position="473"/>
        <end position="507"/>
    </location>
</feature>
<feature type="transmembrane region" description="Helical" evidence="2">
    <location>
        <begin position="226"/>
        <end position="247"/>
    </location>
</feature>
<feature type="compositionally biased region" description="Polar residues" evidence="1">
    <location>
        <begin position="473"/>
        <end position="486"/>
    </location>
</feature>
<dbReference type="Proteomes" id="UP000681967">
    <property type="component" value="Unassembled WGS sequence"/>
</dbReference>
<organism evidence="3 5">
    <name type="scientific">Rotaria magnacalcarata</name>
    <dbReference type="NCBI Taxonomy" id="392030"/>
    <lineage>
        <taxon>Eukaryota</taxon>
        <taxon>Metazoa</taxon>
        <taxon>Spiralia</taxon>
        <taxon>Gnathifera</taxon>
        <taxon>Rotifera</taxon>
        <taxon>Eurotatoria</taxon>
        <taxon>Bdelloidea</taxon>
        <taxon>Philodinida</taxon>
        <taxon>Philodinidae</taxon>
        <taxon>Rotaria</taxon>
    </lineage>
</organism>
<keyword evidence="2" id="KW-0472">Membrane</keyword>
<gene>
    <name evidence="4" type="ORF">BYL167_LOCUS466</name>
    <name evidence="3" type="ORF">CJN711_LOCUS19230</name>
</gene>
<feature type="region of interest" description="Disordered" evidence="1">
    <location>
        <begin position="541"/>
        <end position="582"/>
    </location>
</feature>
<keyword evidence="2" id="KW-1133">Transmembrane helix</keyword>
<comment type="caution">
    <text evidence="3">The sequence shown here is derived from an EMBL/GenBank/DDBJ whole genome shotgun (WGS) entry which is preliminary data.</text>
</comment>
<accession>A0A815H6Y7</accession>
<reference evidence="3" key="1">
    <citation type="submission" date="2021-02" db="EMBL/GenBank/DDBJ databases">
        <authorList>
            <person name="Nowell W R."/>
        </authorList>
    </citation>
    <scope>NUCLEOTIDE SEQUENCE</scope>
</reference>
<evidence type="ECO:0000313" key="5">
    <source>
        <dbReference type="Proteomes" id="UP000663855"/>
    </source>
</evidence>
<evidence type="ECO:0000256" key="2">
    <source>
        <dbReference type="SAM" id="Phobius"/>
    </source>
</evidence>
<proteinExistence type="predicted"/>
<feature type="compositionally biased region" description="Basic and acidic residues" evidence="1">
    <location>
        <begin position="495"/>
        <end position="507"/>
    </location>
</feature>